<reference evidence="5 6" key="1">
    <citation type="journal article" date="2009" name="PLoS Genet.">
        <title>The genome of Nectria haematococca: contribution of supernumerary chromosomes to gene expansion.</title>
        <authorList>
            <person name="Coleman J.J."/>
            <person name="Rounsley S.D."/>
            <person name="Rodriguez-Carres M."/>
            <person name="Kuo A."/>
            <person name="Wasmann C.C."/>
            <person name="Grimwood J."/>
            <person name="Schmutz J."/>
            <person name="Taga M."/>
            <person name="White G.J."/>
            <person name="Zhou S."/>
            <person name="Schwartz D.C."/>
            <person name="Freitag M."/>
            <person name="Ma L.J."/>
            <person name="Danchin E.G."/>
            <person name="Henrissat B."/>
            <person name="Coutinho P.M."/>
            <person name="Nelson D.R."/>
            <person name="Straney D."/>
            <person name="Napoli C.A."/>
            <person name="Barker B.M."/>
            <person name="Gribskov M."/>
            <person name="Rep M."/>
            <person name="Kroken S."/>
            <person name="Molnar I."/>
            <person name="Rensing C."/>
            <person name="Kennell J.C."/>
            <person name="Zamora J."/>
            <person name="Farman M.L."/>
            <person name="Selker E.U."/>
            <person name="Salamov A."/>
            <person name="Shapiro H."/>
            <person name="Pangilinan J."/>
            <person name="Lindquist E."/>
            <person name="Lamers C."/>
            <person name="Grigoriev I.V."/>
            <person name="Geiser D.M."/>
            <person name="Covert S.F."/>
            <person name="Temporini E."/>
            <person name="Vanetten H.D."/>
        </authorList>
    </citation>
    <scope>NUCLEOTIDE SEQUENCE [LARGE SCALE GENOMIC DNA]</scope>
    <source>
        <strain evidence="6">ATCC MYA-4622 / CBS 123669 / FGSC 9596 / NRRL 45880 / 77-13-4</strain>
    </source>
</reference>
<dbReference type="PROSITE" id="PS50837">
    <property type="entry name" value="NACHT"/>
    <property type="match status" value="1"/>
</dbReference>
<evidence type="ECO:0000256" key="2">
    <source>
        <dbReference type="ARBA" id="ARBA00022737"/>
    </source>
</evidence>
<sequence>MANNSVKELSASGRSQVHVGDNYISSSEDGKCMIDLRGTDPRRDKDRIEELKGGLLAKLCDWIFADACFTQWRNPESNRLLWIKGDSGKGKTMLVCSIINWLRTNEKATLAYFFCQKSDENLSSSAAVLRGLVYMLAREHDTIRELVQDEYKNAGRSLFWDRNAWYALKEILNTALQREGLGDIVIIVDALDECVTGIHQLLDLVIRLSSKTSRVRWIVSSRNEPEIEQHFDEFMDDPILRIELGTSSEAASFRTYLQSKVDELAESQDYDKETKMAVKLHLERNANANLHWVTLACQTLERAERGQAIDTVHQFPPGLDRLYLYLFRQILESFGHRPCQKVLAFAAVVSRPVSVAEFSCLAGIEENETAQLVGICHTFLTLQNETIYFVHQSAKDFLLSSSASIEVMPTHREIIDRSLQAMRLALERDIYKLKRPGVSINEFVVPQPDPLASIHYSCVFWVDHLITLASESHEAVSELLADGGPLDLFLRQSFLNWVEALSLLQSFPTGVHSIARLSLLLEQDVAKPILLSKLVEDALRFMRFHQVGIENYPLQVYSGALIFSPRNSLIRQIFQNEEPRDMVIKPHTGDYWSSVVSSFEGHDANVLAMSSSSGPDGTIVASASADGTIKVWDATTGECFHTFTVPCEGKFPFNVFNDPELESILLSFPEGSPDKLLSASGSTVSVWNLITGRCEGVLEHPSEVSVVALSFYNGTKSECVTLSTDWTVTVWDLKARKAIRKMDIGSEATREDTLGPHSFARFASGNRGEGRILIQPRSLGFLLIRVGPLAVWDLDTGKCLRLFEDNSTMSGIYLYPPPGIGRSRSDIAFSPNGTLVATSGMTGRIRVWSVATGECIHTLVPKDGISFPGPLSLAFTRTSAQLIWIGWEISHGLLGVCSIDTGKSSLMIQVTGSFRSTLRVLEGSNNIAIADGQMINVIDTFSERSEMPTGTAASQDVIISENERYVAYFTRGNTVRVHDLSVPTLLREKTLSSCPDHIIFDDSQLCTVSLNGGFRGNDVSPCQCLPGLQEPGPIPRHNYQIVGRWILRDSKKHIWLPSRYRPINQWCKDVQGSTLALRWDPSNVYHLRFSNDPEDSQP</sequence>
<feature type="repeat" description="WD" evidence="3">
    <location>
        <begin position="599"/>
        <end position="642"/>
    </location>
</feature>
<feature type="repeat" description="WD" evidence="3">
    <location>
        <begin position="827"/>
        <end position="858"/>
    </location>
</feature>
<dbReference type="KEGG" id="nhe:NECHADRAFT_77314"/>
<dbReference type="SUPFAM" id="SSF50978">
    <property type="entry name" value="WD40 repeat-like"/>
    <property type="match status" value="1"/>
</dbReference>
<dbReference type="InterPro" id="IPR036322">
    <property type="entry name" value="WD40_repeat_dom_sf"/>
</dbReference>
<protein>
    <recommendedName>
        <fullName evidence="4">NACHT domain-containing protein</fullName>
    </recommendedName>
</protein>
<dbReference type="InterPro" id="IPR031351">
    <property type="entry name" value="NWD2_N"/>
</dbReference>
<dbReference type="Gene3D" id="2.130.10.10">
    <property type="entry name" value="YVTN repeat-like/Quinoprotein amine dehydrogenase"/>
    <property type="match status" value="3"/>
</dbReference>
<dbReference type="Pfam" id="PF17108">
    <property type="entry name" value="HET-S"/>
    <property type="match status" value="1"/>
</dbReference>
<dbReference type="Gene3D" id="3.40.50.300">
    <property type="entry name" value="P-loop containing nucleotide triphosphate hydrolases"/>
    <property type="match status" value="1"/>
</dbReference>
<dbReference type="Pfam" id="PF24883">
    <property type="entry name" value="NPHP3_N"/>
    <property type="match status" value="1"/>
</dbReference>
<accession>C7YKW1</accession>
<dbReference type="PROSITE" id="PS50082">
    <property type="entry name" value="WD_REPEATS_2"/>
    <property type="match status" value="2"/>
</dbReference>
<evidence type="ECO:0000313" key="5">
    <source>
        <dbReference type="EMBL" id="EEU47147.1"/>
    </source>
</evidence>
<evidence type="ECO:0000313" key="6">
    <source>
        <dbReference type="Proteomes" id="UP000005206"/>
    </source>
</evidence>
<evidence type="ECO:0000259" key="4">
    <source>
        <dbReference type="PROSITE" id="PS50837"/>
    </source>
</evidence>
<feature type="domain" description="NACHT" evidence="4">
    <location>
        <begin position="79"/>
        <end position="222"/>
    </location>
</feature>
<organism evidence="5 6">
    <name type="scientific">Fusarium vanettenii (strain ATCC MYA-4622 / CBS 123669 / FGSC 9596 / NRRL 45880 / 77-13-4)</name>
    <name type="common">Fusarium solani subsp. pisi</name>
    <dbReference type="NCBI Taxonomy" id="660122"/>
    <lineage>
        <taxon>Eukaryota</taxon>
        <taxon>Fungi</taxon>
        <taxon>Dikarya</taxon>
        <taxon>Ascomycota</taxon>
        <taxon>Pezizomycotina</taxon>
        <taxon>Sordariomycetes</taxon>
        <taxon>Hypocreomycetidae</taxon>
        <taxon>Hypocreales</taxon>
        <taxon>Nectriaceae</taxon>
        <taxon>Fusarium</taxon>
        <taxon>Fusarium solani species complex</taxon>
        <taxon>Fusarium vanettenii</taxon>
    </lineage>
</organism>
<dbReference type="InterPro" id="IPR001680">
    <property type="entry name" value="WD40_rpt"/>
</dbReference>
<dbReference type="STRING" id="660122.C7YKW1"/>
<dbReference type="VEuPathDB" id="FungiDB:NECHADRAFT_77314"/>
<evidence type="ECO:0000256" key="3">
    <source>
        <dbReference type="PROSITE-ProRule" id="PRU00221"/>
    </source>
</evidence>
<dbReference type="GeneID" id="9670932"/>
<keyword evidence="2" id="KW-0677">Repeat</keyword>
<dbReference type="SUPFAM" id="SSF101908">
    <property type="entry name" value="Putative isomerase YbhE"/>
    <property type="match status" value="1"/>
</dbReference>
<dbReference type="RefSeq" id="XP_003052860.1">
    <property type="nucleotide sequence ID" value="XM_003052814.1"/>
</dbReference>
<dbReference type="eggNOG" id="KOG0274">
    <property type="taxonomic scope" value="Eukaryota"/>
</dbReference>
<dbReference type="InterPro" id="IPR056884">
    <property type="entry name" value="NPHP3-like_N"/>
</dbReference>
<dbReference type="EMBL" id="GG698897">
    <property type="protein sequence ID" value="EEU47147.1"/>
    <property type="molecule type" value="Genomic_DNA"/>
</dbReference>
<keyword evidence="6" id="KW-1185">Reference proteome</keyword>
<dbReference type="Pfam" id="PF00400">
    <property type="entry name" value="WD40"/>
    <property type="match status" value="2"/>
</dbReference>
<dbReference type="InterPro" id="IPR015943">
    <property type="entry name" value="WD40/YVTN_repeat-like_dom_sf"/>
</dbReference>
<keyword evidence="1 3" id="KW-0853">WD repeat</keyword>
<dbReference type="InterPro" id="IPR027417">
    <property type="entry name" value="P-loop_NTPase"/>
</dbReference>
<dbReference type="Proteomes" id="UP000005206">
    <property type="component" value="Chromosome 3"/>
</dbReference>
<dbReference type="SUPFAM" id="SSF52540">
    <property type="entry name" value="P-loop containing nucleoside triphosphate hydrolases"/>
    <property type="match status" value="1"/>
</dbReference>
<evidence type="ECO:0000256" key="1">
    <source>
        <dbReference type="ARBA" id="ARBA00022574"/>
    </source>
</evidence>
<dbReference type="PROSITE" id="PS00678">
    <property type="entry name" value="WD_REPEATS_1"/>
    <property type="match status" value="1"/>
</dbReference>
<gene>
    <name evidence="5" type="ORF">NECHADRAFT_77314</name>
</gene>
<dbReference type="PROSITE" id="PS50294">
    <property type="entry name" value="WD_REPEATS_REGION"/>
    <property type="match status" value="1"/>
</dbReference>
<dbReference type="AlphaFoldDB" id="C7YKW1"/>
<dbReference type="SMART" id="SM00320">
    <property type="entry name" value="WD40"/>
    <property type="match status" value="3"/>
</dbReference>
<dbReference type="InParanoid" id="C7YKW1"/>
<dbReference type="HOGENOM" id="CLU_000288_6_16_1"/>
<dbReference type="PANTHER" id="PTHR10039:SF14">
    <property type="entry name" value="NACHT DOMAIN-CONTAINING PROTEIN"/>
    <property type="match status" value="1"/>
</dbReference>
<name>C7YKW1_FUSV7</name>
<dbReference type="OrthoDB" id="538223at2759"/>
<proteinExistence type="predicted"/>
<dbReference type="PANTHER" id="PTHR10039">
    <property type="entry name" value="AMELOGENIN"/>
    <property type="match status" value="1"/>
</dbReference>
<dbReference type="InterPro" id="IPR019775">
    <property type="entry name" value="WD40_repeat_CS"/>
</dbReference>
<dbReference type="InterPro" id="IPR007111">
    <property type="entry name" value="NACHT_NTPase"/>
</dbReference>